<proteinExistence type="inferred from homology"/>
<name>A0AAU7JKG2_9HYPH</name>
<evidence type="ECO:0000259" key="3">
    <source>
        <dbReference type="Pfam" id="PF25917"/>
    </source>
</evidence>
<feature type="transmembrane region" description="Helical" evidence="2">
    <location>
        <begin position="6"/>
        <end position="24"/>
    </location>
</feature>
<dbReference type="AlphaFoldDB" id="A0AAU7JKG2"/>
<gene>
    <name evidence="4" type="ORF">ABEG18_08595</name>
</gene>
<evidence type="ECO:0000313" key="4">
    <source>
        <dbReference type="EMBL" id="XBO40800.1"/>
    </source>
</evidence>
<dbReference type="Gene3D" id="2.40.50.100">
    <property type="match status" value="1"/>
</dbReference>
<protein>
    <submittedName>
        <fullName evidence="4">Efflux RND transporter periplasmic adaptor subunit</fullName>
    </submittedName>
</protein>
<dbReference type="InterPro" id="IPR050393">
    <property type="entry name" value="MFP_Efflux_Pump"/>
</dbReference>
<dbReference type="NCBIfam" id="TIGR01730">
    <property type="entry name" value="RND_mfp"/>
    <property type="match status" value="1"/>
</dbReference>
<evidence type="ECO:0000256" key="2">
    <source>
        <dbReference type="SAM" id="Phobius"/>
    </source>
</evidence>
<dbReference type="InterPro" id="IPR058625">
    <property type="entry name" value="MdtA-like_BSH"/>
</dbReference>
<organism evidence="4">
    <name type="scientific">Alsobacter sp. KACC 23698</name>
    <dbReference type="NCBI Taxonomy" id="3149229"/>
    <lineage>
        <taxon>Bacteria</taxon>
        <taxon>Pseudomonadati</taxon>
        <taxon>Pseudomonadota</taxon>
        <taxon>Alphaproteobacteria</taxon>
        <taxon>Hyphomicrobiales</taxon>
        <taxon>Alsobacteraceae</taxon>
        <taxon>Alsobacter</taxon>
    </lineage>
</organism>
<comment type="similarity">
    <text evidence="1">Belongs to the membrane fusion protein (MFP) (TC 8.A.1) family.</text>
</comment>
<dbReference type="SUPFAM" id="SSF111369">
    <property type="entry name" value="HlyD-like secretion proteins"/>
    <property type="match status" value="1"/>
</dbReference>
<dbReference type="RefSeq" id="WP_406857658.1">
    <property type="nucleotide sequence ID" value="NZ_CP157484.1"/>
</dbReference>
<feature type="domain" description="Multidrug resistance protein MdtA-like barrel-sandwich hybrid" evidence="3">
    <location>
        <begin position="61"/>
        <end position="178"/>
    </location>
</feature>
<accession>A0AAU7JKG2</accession>
<dbReference type="InterPro" id="IPR006143">
    <property type="entry name" value="RND_pump_MFP"/>
</dbReference>
<dbReference type="GO" id="GO:0016020">
    <property type="term" value="C:membrane"/>
    <property type="evidence" value="ECO:0007669"/>
    <property type="project" value="InterPro"/>
</dbReference>
<evidence type="ECO:0000256" key="1">
    <source>
        <dbReference type="ARBA" id="ARBA00009477"/>
    </source>
</evidence>
<dbReference type="Pfam" id="PF25917">
    <property type="entry name" value="BSH_RND"/>
    <property type="match status" value="1"/>
</dbReference>
<dbReference type="Gene3D" id="2.40.30.170">
    <property type="match status" value="1"/>
</dbReference>
<keyword evidence="2" id="KW-0812">Transmembrane</keyword>
<dbReference type="PANTHER" id="PTHR30367">
    <property type="entry name" value="P-HYDROXYBENZOIC ACID EFFLUX PUMP SUBUNIT AAEA-RELATED"/>
    <property type="match status" value="1"/>
</dbReference>
<feature type="transmembrane region" description="Helical" evidence="2">
    <location>
        <begin position="31"/>
        <end position="49"/>
    </location>
</feature>
<dbReference type="EMBL" id="CP157484">
    <property type="protein sequence ID" value="XBO40800.1"/>
    <property type="molecule type" value="Genomic_DNA"/>
</dbReference>
<dbReference type="PANTHER" id="PTHR30367:SF1">
    <property type="entry name" value="MULTIDRUG RESISTANCE PROTEIN MDTN"/>
    <property type="match status" value="1"/>
</dbReference>
<keyword evidence="2" id="KW-0472">Membrane</keyword>
<sequence>MINLLLLSYIAVLALFVWLGFIHLNRFWKLSPVLVLGLLMVGLFIPMGWGPPWGPAMVARNAVQVIPSVAGEVVAVPVQANVPLQRGDILFRIDPTTYEAQVHAIEAQLRLAEQRLGQFTQLQRSDAGRAFDVQQREAERDQLRAQLDAARWDLDRTTVRAPGEGYVTNLALRPGARVGPQAAVMTFIDTTDTILAAEIPQIDVRHVEAGQPAEVTFKPLPGRVFAARVEAVIQAVSTGQTTTGGLAVRPGEVATAPFVVRLRLDDPAVAQRLPAGSTGMAAVFTNHVSASHTIRKVLLRQTAILNYVDPF</sequence>
<keyword evidence="2" id="KW-1133">Transmembrane helix</keyword>
<dbReference type="GO" id="GO:0022857">
    <property type="term" value="F:transmembrane transporter activity"/>
    <property type="evidence" value="ECO:0007669"/>
    <property type="project" value="InterPro"/>
</dbReference>
<reference evidence="4" key="1">
    <citation type="submission" date="2024-05" db="EMBL/GenBank/DDBJ databases">
        <authorList>
            <person name="Kim S."/>
            <person name="Heo J."/>
            <person name="Choi H."/>
            <person name="Choi Y."/>
            <person name="Kwon S.-W."/>
            <person name="Kim Y."/>
        </authorList>
    </citation>
    <scope>NUCLEOTIDE SEQUENCE</scope>
    <source>
        <strain evidence="4">KACC 23698</strain>
    </source>
</reference>